<keyword evidence="2" id="KW-1185">Reference proteome</keyword>
<organism evidence="1 2">
    <name type="scientific">Burkholderia phage BCSR52</name>
    <dbReference type="NCBI Taxonomy" id="2805748"/>
    <lineage>
        <taxon>Viruses</taxon>
        <taxon>Duplodnaviria</taxon>
        <taxon>Heunggongvirae</taxon>
        <taxon>Uroviricota</taxon>
        <taxon>Caudoviricetes</taxon>
        <taxon>Lindbergviridae</taxon>
        <taxon>Irusalimvirus</taxon>
        <taxon>Irusalimvirus BCSR52</taxon>
    </lineage>
</organism>
<dbReference type="EMBL" id="MW460246">
    <property type="protein sequence ID" value="QRE00466.1"/>
    <property type="molecule type" value="Genomic_DNA"/>
</dbReference>
<dbReference type="Proteomes" id="UP000622430">
    <property type="component" value="Segment"/>
</dbReference>
<reference evidence="1" key="1">
    <citation type="submission" date="2021-01" db="EMBL/GenBank/DDBJ databases">
        <authorList>
            <person name="Rakov C."/>
            <person name="Alkalay-Oren S."/>
            <person name="Coppenhagen-Glazer S."/>
            <person name="Hazan R."/>
        </authorList>
    </citation>
    <scope>NUCLEOTIDE SEQUENCE</scope>
</reference>
<name>A0A889IQB2_9CAUD</name>
<evidence type="ECO:0000313" key="1">
    <source>
        <dbReference type="EMBL" id="QRE00466.1"/>
    </source>
</evidence>
<proteinExistence type="predicted"/>
<evidence type="ECO:0000313" key="2">
    <source>
        <dbReference type="Proteomes" id="UP000622430"/>
    </source>
</evidence>
<accession>A0A889IQB2</accession>
<protein>
    <submittedName>
        <fullName evidence="1">Uncharacterized protein</fullName>
    </submittedName>
</protein>
<sequence>MNLYYVWNYGNKVAVLTASDIPAAVQRYRDEGGKKCYVTVSCEATNHPSDVCVIYA</sequence>